<dbReference type="Proteomes" id="UP001597011">
    <property type="component" value="Unassembled WGS sequence"/>
</dbReference>
<organism evidence="8 9">
    <name type="scientific">Mariniflexile aquimaris</name>
    <dbReference type="NCBI Taxonomy" id="881009"/>
    <lineage>
        <taxon>Bacteria</taxon>
        <taxon>Pseudomonadati</taxon>
        <taxon>Bacteroidota</taxon>
        <taxon>Flavobacteriia</taxon>
        <taxon>Flavobacteriales</taxon>
        <taxon>Flavobacteriaceae</taxon>
        <taxon>Mariniflexile</taxon>
    </lineage>
</organism>
<evidence type="ECO:0000256" key="3">
    <source>
        <dbReference type="ARBA" id="ARBA00022692"/>
    </source>
</evidence>
<keyword evidence="9" id="KW-1185">Reference proteome</keyword>
<dbReference type="EMBL" id="JBHTIB010000012">
    <property type="protein sequence ID" value="MFD0836188.1"/>
    <property type="molecule type" value="Genomic_DNA"/>
</dbReference>
<comment type="similarity">
    <text evidence="2">Belongs to the EamA transporter family.</text>
</comment>
<feature type="domain" description="EamA" evidence="7">
    <location>
        <begin position="10"/>
        <end position="142"/>
    </location>
</feature>
<evidence type="ECO:0000256" key="6">
    <source>
        <dbReference type="SAM" id="Phobius"/>
    </source>
</evidence>
<dbReference type="SUPFAM" id="SSF103481">
    <property type="entry name" value="Multidrug resistance efflux transporter EmrE"/>
    <property type="match status" value="2"/>
</dbReference>
<evidence type="ECO:0000256" key="4">
    <source>
        <dbReference type="ARBA" id="ARBA00022989"/>
    </source>
</evidence>
<protein>
    <submittedName>
        <fullName evidence="8">EamA family transporter</fullName>
    </submittedName>
</protein>
<evidence type="ECO:0000256" key="2">
    <source>
        <dbReference type="ARBA" id="ARBA00007362"/>
    </source>
</evidence>
<keyword evidence="5 6" id="KW-0472">Membrane</keyword>
<feature type="transmembrane region" description="Helical" evidence="6">
    <location>
        <begin position="154"/>
        <end position="175"/>
    </location>
</feature>
<dbReference type="PANTHER" id="PTHR32322">
    <property type="entry name" value="INNER MEMBRANE TRANSPORTER"/>
    <property type="match status" value="1"/>
</dbReference>
<feature type="domain" description="EamA" evidence="7">
    <location>
        <begin position="155"/>
        <end position="292"/>
    </location>
</feature>
<evidence type="ECO:0000313" key="9">
    <source>
        <dbReference type="Proteomes" id="UP001597011"/>
    </source>
</evidence>
<evidence type="ECO:0000313" key="8">
    <source>
        <dbReference type="EMBL" id="MFD0836188.1"/>
    </source>
</evidence>
<gene>
    <name evidence="8" type="ORF">ACFQ0I_10460</name>
</gene>
<proteinExistence type="inferred from homology"/>
<comment type="caution">
    <text evidence="8">The sequence shown here is derived from an EMBL/GenBank/DDBJ whole genome shotgun (WGS) entry which is preliminary data.</text>
</comment>
<dbReference type="InterPro" id="IPR050638">
    <property type="entry name" value="AA-Vitamin_Transporters"/>
</dbReference>
<dbReference type="InterPro" id="IPR000620">
    <property type="entry name" value="EamA_dom"/>
</dbReference>
<evidence type="ECO:0000259" key="7">
    <source>
        <dbReference type="Pfam" id="PF00892"/>
    </source>
</evidence>
<feature type="transmembrane region" description="Helical" evidence="6">
    <location>
        <begin position="73"/>
        <end position="92"/>
    </location>
</feature>
<feature type="transmembrane region" description="Helical" evidence="6">
    <location>
        <begin position="187"/>
        <end position="206"/>
    </location>
</feature>
<feature type="transmembrane region" description="Helical" evidence="6">
    <location>
        <begin position="39"/>
        <end position="61"/>
    </location>
</feature>
<dbReference type="Pfam" id="PF00892">
    <property type="entry name" value="EamA"/>
    <property type="match status" value="2"/>
</dbReference>
<keyword evidence="3 6" id="KW-0812">Transmembrane</keyword>
<keyword evidence="4 6" id="KW-1133">Transmembrane helix</keyword>
<feature type="transmembrane region" description="Helical" evidence="6">
    <location>
        <begin position="125"/>
        <end position="142"/>
    </location>
</feature>
<feature type="transmembrane region" description="Helical" evidence="6">
    <location>
        <begin position="275"/>
        <end position="292"/>
    </location>
</feature>
<evidence type="ECO:0000256" key="1">
    <source>
        <dbReference type="ARBA" id="ARBA00004141"/>
    </source>
</evidence>
<comment type="subcellular location">
    <subcellularLocation>
        <location evidence="1">Membrane</location>
        <topology evidence="1">Multi-pass membrane protein</topology>
    </subcellularLocation>
</comment>
<feature type="transmembrane region" description="Helical" evidence="6">
    <location>
        <begin position="98"/>
        <end position="118"/>
    </location>
</feature>
<sequence length="304" mass="33698">MSLPRKTILIVLAFFAIYVIWGSTYLLNKIVVTEVAPLYMASIRFTVASVLIFIIAKALKLNLVISAKQLKNNIIAGFLFLVYGNGVFVWALRYVDSGFGALEASIQPLMVLAMMRMIDGKKIQQSSIIGISLGVIGMYLLVSQDQLVYQEDSLIGIIMIFTCVISWSAGSLFVARADLAPSYFVNTGYQMITSGIMLFLVSFLFGETWTSPIQWSSSAQWSMGLLIIFGSIVAFTAFNYLLREVSTEKVSTSAYVNPVIALILGWYVLDEQITAQSIVAAIILLTGVYFINSKRTLRPRMHGR</sequence>
<dbReference type="RefSeq" id="WP_379942032.1">
    <property type="nucleotide sequence ID" value="NZ_JBHTIB010000012.1"/>
</dbReference>
<evidence type="ECO:0000256" key="5">
    <source>
        <dbReference type="ARBA" id="ARBA00023136"/>
    </source>
</evidence>
<dbReference type="PANTHER" id="PTHR32322:SF2">
    <property type="entry name" value="EAMA DOMAIN-CONTAINING PROTEIN"/>
    <property type="match status" value="1"/>
</dbReference>
<feature type="transmembrane region" description="Helical" evidence="6">
    <location>
        <begin position="7"/>
        <end position="27"/>
    </location>
</feature>
<accession>A0ABW3BTV2</accession>
<feature type="transmembrane region" description="Helical" evidence="6">
    <location>
        <begin position="254"/>
        <end position="269"/>
    </location>
</feature>
<feature type="transmembrane region" description="Helical" evidence="6">
    <location>
        <begin position="218"/>
        <end position="242"/>
    </location>
</feature>
<dbReference type="InterPro" id="IPR037185">
    <property type="entry name" value="EmrE-like"/>
</dbReference>
<reference evidence="9" key="1">
    <citation type="journal article" date="2019" name="Int. J. Syst. Evol. Microbiol.">
        <title>The Global Catalogue of Microorganisms (GCM) 10K type strain sequencing project: providing services to taxonomists for standard genome sequencing and annotation.</title>
        <authorList>
            <consortium name="The Broad Institute Genomics Platform"/>
            <consortium name="The Broad Institute Genome Sequencing Center for Infectious Disease"/>
            <person name="Wu L."/>
            <person name="Ma J."/>
        </authorList>
    </citation>
    <scope>NUCLEOTIDE SEQUENCE [LARGE SCALE GENOMIC DNA]</scope>
    <source>
        <strain evidence="9">CCUG 60529</strain>
    </source>
</reference>
<name>A0ABW3BTV2_9FLAO</name>